<accession>A0A2G9TDH0</accession>
<organism evidence="2 3">
    <name type="scientific">Teladorsagia circumcincta</name>
    <name type="common">Brown stomach worm</name>
    <name type="synonym">Ostertagia circumcincta</name>
    <dbReference type="NCBI Taxonomy" id="45464"/>
    <lineage>
        <taxon>Eukaryota</taxon>
        <taxon>Metazoa</taxon>
        <taxon>Ecdysozoa</taxon>
        <taxon>Nematoda</taxon>
        <taxon>Chromadorea</taxon>
        <taxon>Rhabditida</taxon>
        <taxon>Rhabditina</taxon>
        <taxon>Rhabditomorpha</taxon>
        <taxon>Strongyloidea</taxon>
        <taxon>Trichostrongylidae</taxon>
        <taxon>Teladorsagia</taxon>
    </lineage>
</organism>
<sequence length="91" mass="9891">MPLILYQDRLQRILTEIDPAPLQPASPLDVQQVTVSVHTRAIIRDGSAQRANATPEGTQINANQDQAETASTSVAHTEVVNAERTGEFTLL</sequence>
<reference evidence="2 3" key="1">
    <citation type="submission" date="2015-09" db="EMBL/GenBank/DDBJ databases">
        <title>Draft genome of the parasitic nematode Teladorsagia circumcincta isolate WARC Sus (inbred).</title>
        <authorList>
            <person name="Mitreva M."/>
        </authorList>
    </citation>
    <scope>NUCLEOTIDE SEQUENCE [LARGE SCALE GENOMIC DNA]</scope>
    <source>
        <strain evidence="2 3">S</strain>
    </source>
</reference>
<feature type="compositionally biased region" description="Polar residues" evidence="1">
    <location>
        <begin position="49"/>
        <end position="73"/>
    </location>
</feature>
<keyword evidence="3" id="KW-1185">Reference proteome</keyword>
<dbReference type="Proteomes" id="UP000230423">
    <property type="component" value="Unassembled WGS sequence"/>
</dbReference>
<dbReference type="AlphaFoldDB" id="A0A2G9TDH0"/>
<dbReference type="OrthoDB" id="5863302at2759"/>
<evidence type="ECO:0000313" key="3">
    <source>
        <dbReference type="Proteomes" id="UP000230423"/>
    </source>
</evidence>
<name>A0A2G9TDH0_TELCI</name>
<gene>
    <name evidence="2" type="ORF">TELCIR_23020</name>
</gene>
<evidence type="ECO:0000256" key="1">
    <source>
        <dbReference type="SAM" id="MobiDB-lite"/>
    </source>
</evidence>
<protein>
    <submittedName>
        <fullName evidence="2">Uncharacterized protein</fullName>
    </submittedName>
</protein>
<dbReference type="EMBL" id="KZ385183">
    <property type="protein sequence ID" value="PIO55592.1"/>
    <property type="molecule type" value="Genomic_DNA"/>
</dbReference>
<feature type="region of interest" description="Disordered" evidence="1">
    <location>
        <begin position="46"/>
        <end position="73"/>
    </location>
</feature>
<proteinExistence type="predicted"/>
<evidence type="ECO:0000313" key="2">
    <source>
        <dbReference type="EMBL" id="PIO55592.1"/>
    </source>
</evidence>